<dbReference type="Pfam" id="PF00665">
    <property type="entry name" value="rve"/>
    <property type="match status" value="1"/>
</dbReference>
<dbReference type="InterPro" id="IPR001584">
    <property type="entry name" value="Integrase_cat-core"/>
</dbReference>
<evidence type="ECO:0000313" key="2">
    <source>
        <dbReference type="EMBL" id="BET97470.1"/>
    </source>
</evidence>
<dbReference type="Pfam" id="PF13276">
    <property type="entry name" value="HTH_21"/>
    <property type="match status" value="1"/>
</dbReference>
<dbReference type="InterPro" id="IPR036397">
    <property type="entry name" value="RNaseH_sf"/>
</dbReference>
<evidence type="ECO:0000313" key="3">
    <source>
        <dbReference type="Proteomes" id="UP001529514"/>
    </source>
</evidence>
<protein>
    <recommendedName>
        <fullName evidence="1">Integrase catalytic domain-containing protein</fullName>
    </recommendedName>
</protein>
<organism evidence="2 3">
    <name type="scientific">Xenorhabdus taiwanensis</name>
    <dbReference type="NCBI Taxonomy" id="3085177"/>
    <lineage>
        <taxon>Bacteria</taxon>
        <taxon>Pseudomonadati</taxon>
        <taxon>Pseudomonadota</taxon>
        <taxon>Gammaproteobacteria</taxon>
        <taxon>Enterobacterales</taxon>
        <taxon>Morganellaceae</taxon>
        <taxon>Xenorhabdus</taxon>
    </lineage>
</organism>
<dbReference type="PANTHER" id="PTHR46889">
    <property type="entry name" value="TRANSPOSASE INSF FOR INSERTION SEQUENCE IS3B-RELATED"/>
    <property type="match status" value="1"/>
</dbReference>
<dbReference type="InterPro" id="IPR012337">
    <property type="entry name" value="RNaseH-like_sf"/>
</dbReference>
<dbReference type="InterPro" id="IPR048020">
    <property type="entry name" value="Transpos_IS3"/>
</dbReference>
<feature type="domain" description="Integrase catalytic" evidence="1">
    <location>
        <begin position="114"/>
        <end position="277"/>
    </location>
</feature>
<proteinExistence type="predicted"/>
<dbReference type="SUPFAM" id="SSF53098">
    <property type="entry name" value="Ribonuclease H-like"/>
    <property type="match status" value="1"/>
</dbReference>
<keyword evidence="3" id="KW-1185">Reference proteome</keyword>
<dbReference type="PANTHER" id="PTHR46889:SF4">
    <property type="entry name" value="TRANSPOSASE INSO FOR INSERTION SEQUENCE ELEMENT IS911B-RELATED"/>
    <property type="match status" value="1"/>
</dbReference>
<dbReference type="Proteomes" id="UP001529514">
    <property type="component" value="Chromosome"/>
</dbReference>
<sequence length="286" mass="33425">MITRLGAQWPVTELCQALKVSRSAYYDWRERPVDTERLRLRIRTREWYNQSRGAIGSRSLSHLLTNEGTPVGRWLARRLMQECGLQSRQPGAHRYRPPGKEHVASPDFLQQHFAPASPNTRWCGDITYIRTQEGWRYLAVVMDLFSRRVVGMAISSSPDAELVCRALSHALETRHIEGRLIFHSDQGSQYSSKKFRRLLWRNQIIQSMSRRGCCYDNSPMERVFRSLKSEWVPAEGYLDIHDAIRDITQYLGGYCNHIRPHRFNGRISPAEYERQWEEARNVSETS</sequence>
<name>A0ABM8JXP9_9GAMM</name>
<gene>
    <name evidence="2" type="ORF">TCT1_23910</name>
</gene>
<evidence type="ECO:0000259" key="1">
    <source>
        <dbReference type="PROSITE" id="PS50994"/>
    </source>
</evidence>
<dbReference type="InterPro" id="IPR025948">
    <property type="entry name" value="HTH-like_dom"/>
</dbReference>
<dbReference type="NCBIfam" id="NF033516">
    <property type="entry name" value="transpos_IS3"/>
    <property type="match status" value="1"/>
</dbReference>
<dbReference type="Gene3D" id="3.30.420.10">
    <property type="entry name" value="Ribonuclease H-like superfamily/Ribonuclease H"/>
    <property type="match status" value="1"/>
</dbReference>
<accession>A0ABM8JXP9</accession>
<dbReference type="PROSITE" id="PS50994">
    <property type="entry name" value="INTEGRASE"/>
    <property type="match status" value="1"/>
</dbReference>
<dbReference type="InterPro" id="IPR050900">
    <property type="entry name" value="Transposase_IS3/IS150/IS904"/>
</dbReference>
<reference evidence="2 3" key="1">
    <citation type="submission" date="2023-10" db="EMBL/GenBank/DDBJ databases">
        <title>Xenorhabdus taiwanensis sp. nov., a symbiotic bacterium associated with the entomopathogenic nematode Steinernema taiwanensis.</title>
        <authorList>
            <person name="Tseng C.T."/>
            <person name="Shu H.Y."/>
            <person name="Chen M.H."/>
            <person name="Fang Y.J."/>
            <person name="Wu T.L."/>
            <person name="Lin Y.C."/>
            <person name="Huang C.J."/>
        </authorList>
    </citation>
    <scope>NUCLEOTIDE SEQUENCE [LARGE SCALE GENOMIC DNA]</scope>
    <source>
        <strain evidence="2 3">TCT-1</strain>
    </source>
</reference>
<dbReference type="EMBL" id="AP028978">
    <property type="protein sequence ID" value="BET97470.1"/>
    <property type="molecule type" value="Genomic_DNA"/>
</dbReference>